<dbReference type="AlphaFoldDB" id="A0A1I1SG44"/>
<evidence type="ECO:0000313" key="2">
    <source>
        <dbReference type="EMBL" id="SFD45464.1"/>
    </source>
</evidence>
<dbReference type="SUPFAM" id="SSF55729">
    <property type="entry name" value="Acyl-CoA N-acyltransferases (Nat)"/>
    <property type="match status" value="1"/>
</dbReference>
<reference evidence="2 3" key="1">
    <citation type="submission" date="2016-10" db="EMBL/GenBank/DDBJ databases">
        <authorList>
            <person name="de Groot N.N."/>
        </authorList>
    </citation>
    <scope>NUCLEOTIDE SEQUENCE [LARGE SCALE GENOMIC DNA]</scope>
    <source>
        <strain evidence="2 3">DSM 26130</strain>
    </source>
</reference>
<feature type="domain" description="N-acetyltransferase" evidence="1">
    <location>
        <begin position="7"/>
        <end position="168"/>
    </location>
</feature>
<dbReference type="EMBL" id="FOLQ01000005">
    <property type="protein sequence ID" value="SFD45464.1"/>
    <property type="molecule type" value="Genomic_DNA"/>
</dbReference>
<dbReference type="Proteomes" id="UP000198598">
    <property type="component" value="Unassembled WGS sequence"/>
</dbReference>
<proteinExistence type="predicted"/>
<dbReference type="Pfam" id="PF13302">
    <property type="entry name" value="Acetyltransf_3"/>
    <property type="match status" value="1"/>
</dbReference>
<gene>
    <name evidence="2" type="ORF">SAMN05216167_10599</name>
</gene>
<dbReference type="RefSeq" id="WP_093827445.1">
    <property type="nucleotide sequence ID" value="NZ_FOLQ01000005.1"/>
</dbReference>
<dbReference type="InterPro" id="IPR016181">
    <property type="entry name" value="Acyl_CoA_acyltransferase"/>
</dbReference>
<keyword evidence="2" id="KW-0808">Transferase</keyword>
<dbReference type="STRING" id="662367.SAMN05216167_10599"/>
<accession>A0A1I1SG44</accession>
<dbReference type="Gene3D" id="3.40.630.30">
    <property type="match status" value="1"/>
</dbReference>
<dbReference type="InterPro" id="IPR000182">
    <property type="entry name" value="GNAT_dom"/>
</dbReference>
<dbReference type="PANTHER" id="PTHR43792">
    <property type="entry name" value="GNAT FAMILY, PUTATIVE (AFU_ORTHOLOGUE AFUA_3G00765)-RELATED-RELATED"/>
    <property type="match status" value="1"/>
</dbReference>
<keyword evidence="3" id="KW-1185">Reference proteome</keyword>
<protein>
    <submittedName>
        <fullName evidence="2">Protein N-acetyltransferase, RimJ/RimL family</fullName>
    </submittedName>
</protein>
<sequence>MIETDRLLLEKFTVDDAAFMLALLNTPSWIEFIGDRNVRTLDEARQYILNGALKTYEQFGFGPYLVKLKVGDIPIGLCGLFKRETLDDIDIGFALLPEHTGKGYGYESASAVMTYATTALGLTRITGITTAANHHSIRLLEKLGMHFEKKIMFRPDGEESLLFGVTLAN</sequence>
<dbReference type="PANTHER" id="PTHR43792:SF1">
    <property type="entry name" value="N-ACETYLTRANSFERASE DOMAIN-CONTAINING PROTEIN"/>
    <property type="match status" value="1"/>
</dbReference>
<dbReference type="PROSITE" id="PS51186">
    <property type="entry name" value="GNAT"/>
    <property type="match status" value="1"/>
</dbReference>
<evidence type="ECO:0000259" key="1">
    <source>
        <dbReference type="PROSITE" id="PS51186"/>
    </source>
</evidence>
<name>A0A1I1SG44_9BACT</name>
<evidence type="ECO:0000313" key="3">
    <source>
        <dbReference type="Proteomes" id="UP000198598"/>
    </source>
</evidence>
<dbReference type="InterPro" id="IPR051531">
    <property type="entry name" value="N-acetyltransferase"/>
</dbReference>
<dbReference type="OrthoDB" id="9798081at2"/>
<organism evidence="2 3">
    <name type="scientific">Spirosoma endophyticum</name>
    <dbReference type="NCBI Taxonomy" id="662367"/>
    <lineage>
        <taxon>Bacteria</taxon>
        <taxon>Pseudomonadati</taxon>
        <taxon>Bacteroidota</taxon>
        <taxon>Cytophagia</taxon>
        <taxon>Cytophagales</taxon>
        <taxon>Cytophagaceae</taxon>
        <taxon>Spirosoma</taxon>
    </lineage>
</organism>
<dbReference type="GO" id="GO:0016747">
    <property type="term" value="F:acyltransferase activity, transferring groups other than amino-acyl groups"/>
    <property type="evidence" value="ECO:0007669"/>
    <property type="project" value="InterPro"/>
</dbReference>